<dbReference type="Gene3D" id="3.40.50.2300">
    <property type="match status" value="1"/>
</dbReference>
<dbReference type="CDD" id="cd17574">
    <property type="entry name" value="REC_OmpR"/>
    <property type="match status" value="1"/>
</dbReference>
<accession>A0ABU9UB29</accession>
<dbReference type="PROSITE" id="PS50110">
    <property type="entry name" value="RESPONSE_REGULATORY"/>
    <property type="match status" value="1"/>
</dbReference>
<dbReference type="Proteomes" id="UP001466331">
    <property type="component" value="Unassembled WGS sequence"/>
</dbReference>
<evidence type="ECO:0000259" key="9">
    <source>
        <dbReference type="PROSITE" id="PS51755"/>
    </source>
</evidence>
<evidence type="ECO:0000313" key="10">
    <source>
        <dbReference type="EMBL" id="MEM5947387.1"/>
    </source>
</evidence>
<reference evidence="10 11" key="1">
    <citation type="submission" date="2024-03" db="EMBL/GenBank/DDBJ databases">
        <title>Ignisphaera cupida sp. nov., a hyperthermophilic hydrolytic archaeon from a hot spring of Kamchatka, and proposal of Ignisphaeraceae fam. nov.</title>
        <authorList>
            <person name="Podosokorskaya O.A."/>
            <person name="Elcheninov A.G."/>
            <person name="Maltseva A.I."/>
            <person name="Zayulina K.S."/>
            <person name="Novikov A."/>
            <person name="Merkel A.Y."/>
        </authorList>
    </citation>
    <scope>NUCLEOTIDE SEQUENCE [LARGE SCALE GENOMIC DNA]</scope>
    <source>
        <strain evidence="10 11">38H-sp</strain>
    </source>
</reference>
<organism evidence="10 11">
    <name type="scientific">Rarispira pelagica</name>
    <dbReference type="NCBI Taxonomy" id="3141764"/>
    <lineage>
        <taxon>Bacteria</taxon>
        <taxon>Pseudomonadati</taxon>
        <taxon>Spirochaetota</taxon>
        <taxon>Spirochaetia</taxon>
        <taxon>Winmispirales</taxon>
        <taxon>Winmispiraceae</taxon>
        <taxon>Rarispira</taxon>
    </lineage>
</organism>
<comment type="caution">
    <text evidence="10">The sequence shown here is derived from an EMBL/GenBank/DDBJ whole genome shotgun (WGS) entry which is preliminary data.</text>
</comment>
<keyword evidence="3" id="KW-0805">Transcription regulation</keyword>
<evidence type="ECO:0000256" key="4">
    <source>
        <dbReference type="ARBA" id="ARBA00023125"/>
    </source>
</evidence>
<dbReference type="InterPro" id="IPR039420">
    <property type="entry name" value="WalR-like"/>
</dbReference>
<evidence type="ECO:0000313" key="11">
    <source>
        <dbReference type="Proteomes" id="UP001466331"/>
    </source>
</evidence>
<evidence type="ECO:0000256" key="7">
    <source>
        <dbReference type="PROSITE-ProRule" id="PRU01091"/>
    </source>
</evidence>
<name>A0ABU9UB29_9SPIR</name>
<dbReference type="RefSeq" id="WP_420068836.1">
    <property type="nucleotide sequence ID" value="NZ_JBCHKQ010000001.1"/>
</dbReference>
<feature type="domain" description="Response regulatory" evidence="8">
    <location>
        <begin position="3"/>
        <end position="117"/>
    </location>
</feature>
<dbReference type="PANTHER" id="PTHR48111">
    <property type="entry name" value="REGULATOR OF RPOS"/>
    <property type="match status" value="1"/>
</dbReference>
<dbReference type="Pfam" id="PF00486">
    <property type="entry name" value="Trans_reg_C"/>
    <property type="match status" value="1"/>
</dbReference>
<dbReference type="CDD" id="cd00383">
    <property type="entry name" value="trans_reg_C"/>
    <property type="match status" value="1"/>
</dbReference>
<dbReference type="PANTHER" id="PTHR48111:SF1">
    <property type="entry name" value="TWO-COMPONENT RESPONSE REGULATOR ORR33"/>
    <property type="match status" value="1"/>
</dbReference>
<keyword evidence="1 6" id="KW-0597">Phosphoprotein</keyword>
<keyword evidence="5" id="KW-0804">Transcription</keyword>
<evidence type="ECO:0000256" key="1">
    <source>
        <dbReference type="ARBA" id="ARBA00022553"/>
    </source>
</evidence>
<dbReference type="InterPro" id="IPR001867">
    <property type="entry name" value="OmpR/PhoB-type_DNA-bd"/>
</dbReference>
<dbReference type="SUPFAM" id="SSF46894">
    <property type="entry name" value="C-terminal effector domain of the bipartite response regulators"/>
    <property type="match status" value="1"/>
</dbReference>
<dbReference type="InterPro" id="IPR001789">
    <property type="entry name" value="Sig_transdc_resp-reg_receiver"/>
</dbReference>
<gene>
    <name evidence="10" type="ORF">WKV44_02410</name>
</gene>
<dbReference type="Gene3D" id="6.10.250.690">
    <property type="match status" value="1"/>
</dbReference>
<dbReference type="SMART" id="SM00862">
    <property type="entry name" value="Trans_reg_C"/>
    <property type="match status" value="1"/>
</dbReference>
<keyword evidence="2" id="KW-0902">Two-component regulatory system</keyword>
<dbReference type="Gene3D" id="1.10.10.10">
    <property type="entry name" value="Winged helix-like DNA-binding domain superfamily/Winged helix DNA-binding domain"/>
    <property type="match status" value="1"/>
</dbReference>
<sequence length="230" mass="25736">MAFVFVVEDNENISEAVELYLSSAGMEVISFPSASGVLEAARNRVPDIFVLDIMLPDRDGFSLARAIRAEFPDAGIIFLTARVAEADRVRGFEIGADDYIIKPFSNKELLMRINALLRRMGRDSNGETSSLVFCKQGHSLEIDLTLPHVLLDSRQVSLTPAEWKILVFLASHRGQVFSRERILESALDYSYEGSSRTVDTHIKNLRSKLGSDVWIETIRGFGYRFTGDGK</sequence>
<feature type="domain" description="OmpR/PhoB-type" evidence="9">
    <location>
        <begin position="128"/>
        <end position="227"/>
    </location>
</feature>
<dbReference type="InterPro" id="IPR016032">
    <property type="entry name" value="Sig_transdc_resp-reg_C-effctor"/>
</dbReference>
<dbReference type="EMBL" id="JBCHKQ010000001">
    <property type="protein sequence ID" value="MEM5947387.1"/>
    <property type="molecule type" value="Genomic_DNA"/>
</dbReference>
<dbReference type="SUPFAM" id="SSF52172">
    <property type="entry name" value="CheY-like"/>
    <property type="match status" value="1"/>
</dbReference>
<keyword evidence="11" id="KW-1185">Reference proteome</keyword>
<protein>
    <submittedName>
        <fullName evidence="10">Response regulator transcription factor</fullName>
    </submittedName>
</protein>
<evidence type="ECO:0000259" key="8">
    <source>
        <dbReference type="PROSITE" id="PS50110"/>
    </source>
</evidence>
<dbReference type="InterPro" id="IPR036388">
    <property type="entry name" value="WH-like_DNA-bd_sf"/>
</dbReference>
<evidence type="ECO:0000256" key="2">
    <source>
        <dbReference type="ARBA" id="ARBA00023012"/>
    </source>
</evidence>
<feature type="DNA-binding region" description="OmpR/PhoB-type" evidence="7">
    <location>
        <begin position="128"/>
        <end position="227"/>
    </location>
</feature>
<evidence type="ECO:0000256" key="5">
    <source>
        <dbReference type="ARBA" id="ARBA00023163"/>
    </source>
</evidence>
<dbReference type="SMART" id="SM00448">
    <property type="entry name" value="REC"/>
    <property type="match status" value="1"/>
</dbReference>
<dbReference type="Pfam" id="PF00072">
    <property type="entry name" value="Response_reg"/>
    <property type="match status" value="1"/>
</dbReference>
<evidence type="ECO:0000256" key="6">
    <source>
        <dbReference type="PROSITE-ProRule" id="PRU00169"/>
    </source>
</evidence>
<dbReference type="InterPro" id="IPR011006">
    <property type="entry name" value="CheY-like_superfamily"/>
</dbReference>
<keyword evidence="4 7" id="KW-0238">DNA-binding</keyword>
<dbReference type="PROSITE" id="PS51755">
    <property type="entry name" value="OMPR_PHOB"/>
    <property type="match status" value="1"/>
</dbReference>
<proteinExistence type="predicted"/>
<evidence type="ECO:0000256" key="3">
    <source>
        <dbReference type="ARBA" id="ARBA00023015"/>
    </source>
</evidence>
<feature type="modified residue" description="4-aspartylphosphate" evidence="6">
    <location>
        <position position="52"/>
    </location>
</feature>